<keyword evidence="2" id="KW-1185">Reference proteome</keyword>
<proteinExistence type="predicted"/>
<evidence type="ECO:0000313" key="1">
    <source>
        <dbReference type="EMBL" id="OZC07369.1"/>
    </source>
</evidence>
<dbReference type="Proteomes" id="UP000242913">
    <property type="component" value="Unassembled WGS sequence"/>
</dbReference>
<dbReference type="OrthoDB" id="6342359at2759"/>
<evidence type="ECO:0000313" key="2">
    <source>
        <dbReference type="Proteomes" id="UP000242913"/>
    </source>
</evidence>
<sequence>MFERSCSKTCIPGCITLYDMANSCSSCCQTDGCNTDNRGIQLTGEGTIKEKESI</sequence>
<name>A0A238BPR3_9BILA</name>
<reference evidence="1 2" key="1">
    <citation type="submission" date="2015-12" db="EMBL/GenBank/DDBJ databases">
        <title>Draft genome of the nematode, Onchocerca flexuosa.</title>
        <authorList>
            <person name="Mitreva M."/>
        </authorList>
    </citation>
    <scope>NUCLEOTIDE SEQUENCE [LARGE SCALE GENOMIC DNA]</scope>
    <source>
        <strain evidence="1">Red Deer</strain>
    </source>
</reference>
<dbReference type="AlphaFoldDB" id="A0A238BPR3"/>
<gene>
    <name evidence="1" type="ORF">X798_05597</name>
</gene>
<protein>
    <submittedName>
        <fullName evidence="1">Uncharacterized protein</fullName>
    </submittedName>
</protein>
<accession>A0A238BPR3</accession>
<organism evidence="1 2">
    <name type="scientific">Onchocerca flexuosa</name>
    <dbReference type="NCBI Taxonomy" id="387005"/>
    <lineage>
        <taxon>Eukaryota</taxon>
        <taxon>Metazoa</taxon>
        <taxon>Ecdysozoa</taxon>
        <taxon>Nematoda</taxon>
        <taxon>Chromadorea</taxon>
        <taxon>Rhabditida</taxon>
        <taxon>Spirurina</taxon>
        <taxon>Spiruromorpha</taxon>
        <taxon>Filarioidea</taxon>
        <taxon>Onchocercidae</taxon>
        <taxon>Onchocerca</taxon>
    </lineage>
</organism>
<dbReference type="EMBL" id="KZ270033">
    <property type="protein sequence ID" value="OZC07369.1"/>
    <property type="molecule type" value="Genomic_DNA"/>
</dbReference>